<keyword evidence="4" id="KW-1185">Reference proteome</keyword>
<feature type="signal peptide" evidence="1">
    <location>
        <begin position="1"/>
        <end position="24"/>
    </location>
</feature>
<evidence type="ECO:0000313" key="3">
    <source>
        <dbReference type="EMBL" id="SFI65884.1"/>
    </source>
</evidence>
<gene>
    <name evidence="3" type="ORF">SAMN05216602_2191</name>
</gene>
<dbReference type="InterPro" id="IPR024311">
    <property type="entry name" value="Lipocalin-like"/>
</dbReference>
<dbReference type="STRING" id="289370.SAMN05216602_2191"/>
<feature type="domain" description="Lipocalin-like" evidence="2">
    <location>
        <begin position="33"/>
        <end position="149"/>
    </location>
</feature>
<protein>
    <submittedName>
        <fullName evidence="3">Lipocalin-like domain-containing protein</fullName>
    </submittedName>
</protein>
<keyword evidence="1" id="KW-0732">Signal</keyword>
<evidence type="ECO:0000256" key="1">
    <source>
        <dbReference type="SAM" id="SignalP"/>
    </source>
</evidence>
<dbReference type="Proteomes" id="UP000183018">
    <property type="component" value="Unassembled WGS sequence"/>
</dbReference>
<proteinExistence type="predicted"/>
<dbReference type="OrthoDB" id="118834at2"/>
<dbReference type="RefSeq" id="WP_074883122.1">
    <property type="nucleotide sequence ID" value="NZ_FORC01000002.1"/>
</dbReference>
<name>A0A1I3K0E6_9GAMM</name>
<sequence>MYPHSLIRLAAAAALLLAAMGSHAEPKPNQVAGTWNLVAATVESDGVISHPYGPEPRGRLVFTPDLHFVEFLHDPRIPRFQSNQRGGGTDAENRAVMAGSLALYGRYTVDEQGNFSGNTVEGSSFPNWTGDVRTTRELRMEVEGERMIESFQRPGGAKVSLVFERAR</sequence>
<dbReference type="Pfam" id="PF13924">
    <property type="entry name" value="Lipocalin_5"/>
    <property type="match status" value="1"/>
</dbReference>
<organism evidence="3 4">
    <name type="scientific">Phytopseudomonas argentinensis</name>
    <dbReference type="NCBI Taxonomy" id="289370"/>
    <lineage>
        <taxon>Bacteria</taxon>
        <taxon>Pseudomonadati</taxon>
        <taxon>Pseudomonadota</taxon>
        <taxon>Gammaproteobacteria</taxon>
        <taxon>Pseudomonadales</taxon>
        <taxon>Pseudomonadaceae</taxon>
        <taxon>Phytopseudomonas</taxon>
    </lineage>
</organism>
<evidence type="ECO:0000259" key="2">
    <source>
        <dbReference type="Pfam" id="PF13924"/>
    </source>
</evidence>
<dbReference type="AlphaFoldDB" id="A0A1I3K0E6"/>
<feature type="chain" id="PRO_5044372935" evidence="1">
    <location>
        <begin position="25"/>
        <end position="167"/>
    </location>
</feature>
<reference evidence="4" key="1">
    <citation type="submission" date="2016-10" db="EMBL/GenBank/DDBJ databases">
        <authorList>
            <person name="Varghese N."/>
            <person name="Submissions S."/>
        </authorList>
    </citation>
    <scope>NUCLEOTIDE SEQUENCE [LARGE SCALE GENOMIC DNA]</scope>
    <source>
        <strain evidence="4">LMG 22563</strain>
    </source>
</reference>
<evidence type="ECO:0000313" key="4">
    <source>
        <dbReference type="Proteomes" id="UP000183018"/>
    </source>
</evidence>
<dbReference type="EMBL" id="FORC01000002">
    <property type="protein sequence ID" value="SFI65884.1"/>
    <property type="molecule type" value="Genomic_DNA"/>
</dbReference>
<accession>A0A1I3K0E6</accession>